<dbReference type="AlphaFoldDB" id="A0A832WKJ3"/>
<dbReference type="Gene3D" id="3.30.2310.20">
    <property type="entry name" value="RelE-like"/>
    <property type="match status" value="1"/>
</dbReference>
<protein>
    <submittedName>
        <fullName evidence="2">Type II toxin-antitoxin system RelE/ParE family toxin</fullName>
    </submittedName>
</protein>
<dbReference type="EMBL" id="DUJR01000002">
    <property type="protein sequence ID" value="HII59076.1"/>
    <property type="molecule type" value="Genomic_DNA"/>
</dbReference>
<organism evidence="2 3">
    <name type="scientific">Methanocaldococcus jannaschii</name>
    <dbReference type="NCBI Taxonomy" id="2190"/>
    <lineage>
        <taxon>Archaea</taxon>
        <taxon>Methanobacteriati</taxon>
        <taxon>Methanobacteriota</taxon>
        <taxon>Methanomada group</taxon>
        <taxon>Methanococci</taxon>
        <taxon>Methanococcales</taxon>
        <taxon>Methanocaldococcaceae</taxon>
        <taxon>Methanocaldococcus</taxon>
    </lineage>
</organism>
<reference evidence="2" key="1">
    <citation type="journal article" date="2020" name="bioRxiv">
        <title>A rank-normalized archaeal taxonomy based on genome phylogeny resolves widespread incomplete and uneven classifications.</title>
        <authorList>
            <person name="Rinke C."/>
            <person name="Chuvochina M."/>
            <person name="Mussig A.J."/>
            <person name="Chaumeil P.-A."/>
            <person name="Waite D.W."/>
            <person name="Whitman W.B."/>
            <person name="Parks D.H."/>
            <person name="Hugenholtz P."/>
        </authorList>
    </citation>
    <scope>NUCLEOTIDE SEQUENCE</scope>
    <source>
        <strain evidence="2">UBA8849</strain>
    </source>
</reference>
<dbReference type="SUPFAM" id="SSF143011">
    <property type="entry name" value="RelE-like"/>
    <property type="match status" value="1"/>
</dbReference>
<dbReference type="InterPro" id="IPR052747">
    <property type="entry name" value="TA_system_RelE_toxin"/>
</dbReference>
<dbReference type="NCBIfam" id="TIGR02385">
    <property type="entry name" value="RelE_StbE"/>
    <property type="match status" value="1"/>
</dbReference>
<accession>A0A832WKJ3</accession>
<gene>
    <name evidence="2" type="ORF">HA335_00615</name>
</gene>
<evidence type="ECO:0000256" key="1">
    <source>
        <dbReference type="ARBA" id="ARBA00022649"/>
    </source>
</evidence>
<name>A0A832WKJ3_9EURY</name>
<sequence>MKQWKYLLKKSFIKDLKELPKNIQEKIKKLVFEEIPNKNNPPEIPNVKKLKGADSYYRIRVGDYRIGFKYENGKIVFYRVLHRKQIYKRFP</sequence>
<dbReference type="Pfam" id="PF05016">
    <property type="entry name" value="ParE_toxin"/>
    <property type="match status" value="1"/>
</dbReference>
<dbReference type="Proteomes" id="UP000645676">
    <property type="component" value="Unassembled WGS sequence"/>
</dbReference>
<dbReference type="SMR" id="A0A832WKJ3"/>
<keyword evidence="1" id="KW-1277">Toxin-antitoxin system</keyword>
<evidence type="ECO:0000313" key="2">
    <source>
        <dbReference type="EMBL" id="HII59076.1"/>
    </source>
</evidence>
<dbReference type="RefSeq" id="WP_010870423.1">
    <property type="nucleotide sequence ID" value="NC_000909.1"/>
</dbReference>
<dbReference type="InterPro" id="IPR007712">
    <property type="entry name" value="RelE/ParE_toxin"/>
</dbReference>
<comment type="caution">
    <text evidence="2">The sequence shown here is derived from an EMBL/GenBank/DDBJ whole genome shotgun (WGS) entry which is preliminary data.</text>
</comment>
<dbReference type="PANTHER" id="PTHR38813:SF1">
    <property type="entry name" value="TOXIN RELE1-RELATED"/>
    <property type="match status" value="1"/>
</dbReference>
<dbReference type="OMA" id="DIYRYFP"/>
<proteinExistence type="predicted"/>
<dbReference type="InterPro" id="IPR035093">
    <property type="entry name" value="RelE/ParE_toxin_dom_sf"/>
</dbReference>
<dbReference type="PANTHER" id="PTHR38813">
    <property type="match status" value="1"/>
</dbReference>
<evidence type="ECO:0000313" key="3">
    <source>
        <dbReference type="Proteomes" id="UP000645676"/>
    </source>
</evidence>